<name>A0A8I2Z0C7_9AGAM</name>
<organism evidence="1 2">
    <name type="scientific">Boletus reticuloceps</name>
    <dbReference type="NCBI Taxonomy" id="495285"/>
    <lineage>
        <taxon>Eukaryota</taxon>
        <taxon>Fungi</taxon>
        <taxon>Dikarya</taxon>
        <taxon>Basidiomycota</taxon>
        <taxon>Agaricomycotina</taxon>
        <taxon>Agaricomycetes</taxon>
        <taxon>Agaricomycetidae</taxon>
        <taxon>Boletales</taxon>
        <taxon>Boletineae</taxon>
        <taxon>Boletaceae</taxon>
        <taxon>Boletoideae</taxon>
        <taxon>Boletus</taxon>
    </lineage>
</organism>
<accession>A0A8I2Z0C7</accession>
<keyword evidence="2" id="KW-1185">Reference proteome</keyword>
<protein>
    <submittedName>
        <fullName evidence="1">Uncharacterized protein</fullName>
    </submittedName>
</protein>
<comment type="caution">
    <text evidence="1">The sequence shown here is derived from an EMBL/GenBank/DDBJ whole genome shotgun (WGS) entry which is preliminary data.</text>
</comment>
<evidence type="ECO:0000313" key="2">
    <source>
        <dbReference type="Proteomes" id="UP000683000"/>
    </source>
</evidence>
<gene>
    <name evidence="1" type="ORF">JVT61DRAFT_37</name>
</gene>
<proteinExistence type="predicted"/>
<evidence type="ECO:0000313" key="1">
    <source>
        <dbReference type="EMBL" id="KAG6381465.1"/>
    </source>
</evidence>
<dbReference type="Proteomes" id="UP000683000">
    <property type="component" value="Unassembled WGS sequence"/>
</dbReference>
<dbReference type="OrthoDB" id="2670291at2759"/>
<reference evidence="1" key="1">
    <citation type="submission" date="2021-03" db="EMBL/GenBank/DDBJ databases">
        <title>Evolutionary innovations through gain and loss of genes in the ectomycorrhizal Boletales.</title>
        <authorList>
            <person name="Wu G."/>
            <person name="Miyauchi S."/>
            <person name="Morin E."/>
            <person name="Yang Z.-L."/>
            <person name="Xu J."/>
            <person name="Martin F.M."/>
        </authorList>
    </citation>
    <scope>NUCLEOTIDE SEQUENCE</scope>
    <source>
        <strain evidence="1">BR01</strain>
    </source>
</reference>
<sequence>MAEAWGIKLVSSLTPIEMQMVMLPMWLEELITMWESDLPEICAETVYLYLGDLLIQPPGQVHSVLHLTELMHYFDVAHAGGLMNQVHNHAFEIPIQMIIGLPCSDPNPNKS</sequence>
<dbReference type="EMBL" id="JAGFBS010000001">
    <property type="protein sequence ID" value="KAG6381465.1"/>
    <property type="molecule type" value="Genomic_DNA"/>
</dbReference>
<dbReference type="AlphaFoldDB" id="A0A8I2Z0C7"/>